<gene>
    <name evidence="2" type="ORF">EYC84_001785</name>
</gene>
<dbReference type="Proteomes" id="UP000322873">
    <property type="component" value="Unassembled WGS sequence"/>
</dbReference>
<evidence type="ECO:0000256" key="1">
    <source>
        <dbReference type="SAM" id="MobiDB-lite"/>
    </source>
</evidence>
<dbReference type="VEuPathDB" id="FungiDB:MFRU_035g00550"/>
<feature type="compositionally biased region" description="Basic and acidic residues" evidence="1">
    <location>
        <begin position="118"/>
        <end position="133"/>
    </location>
</feature>
<proteinExistence type="predicted"/>
<keyword evidence="3" id="KW-1185">Reference proteome</keyword>
<evidence type="ECO:0000313" key="2">
    <source>
        <dbReference type="EMBL" id="KAA8571820.1"/>
    </source>
</evidence>
<accession>A0A5M9JT75</accession>
<dbReference type="AlphaFoldDB" id="A0A5M9JT75"/>
<comment type="caution">
    <text evidence="2">The sequence shown here is derived from an EMBL/GenBank/DDBJ whole genome shotgun (WGS) entry which is preliminary data.</text>
</comment>
<dbReference type="EMBL" id="VICG01000005">
    <property type="protein sequence ID" value="KAA8571820.1"/>
    <property type="molecule type" value="Genomic_DNA"/>
</dbReference>
<protein>
    <submittedName>
        <fullName evidence="2">Uncharacterized protein</fullName>
    </submittedName>
</protein>
<organism evidence="2 3">
    <name type="scientific">Monilinia fructicola</name>
    <name type="common">Brown rot fungus</name>
    <name type="synonym">Ciboria fructicola</name>
    <dbReference type="NCBI Taxonomy" id="38448"/>
    <lineage>
        <taxon>Eukaryota</taxon>
        <taxon>Fungi</taxon>
        <taxon>Dikarya</taxon>
        <taxon>Ascomycota</taxon>
        <taxon>Pezizomycotina</taxon>
        <taxon>Leotiomycetes</taxon>
        <taxon>Helotiales</taxon>
        <taxon>Sclerotiniaceae</taxon>
        <taxon>Monilinia</taxon>
    </lineage>
</organism>
<feature type="region of interest" description="Disordered" evidence="1">
    <location>
        <begin position="118"/>
        <end position="159"/>
    </location>
</feature>
<feature type="region of interest" description="Disordered" evidence="1">
    <location>
        <begin position="1"/>
        <end position="45"/>
    </location>
</feature>
<reference evidence="2 3" key="1">
    <citation type="submission" date="2019-06" db="EMBL/GenBank/DDBJ databases">
        <title>Genome Sequence of the Brown Rot Fungal Pathogen Monilinia fructicola.</title>
        <authorList>
            <person name="De Miccolis Angelini R.M."/>
            <person name="Landi L."/>
            <person name="Abate D."/>
            <person name="Pollastro S."/>
            <person name="Romanazzi G."/>
            <person name="Faretra F."/>
        </authorList>
    </citation>
    <scope>NUCLEOTIDE SEQUENCE [LARGE SCALE GENOMIC DNA]</scope>
    <source>
        <strain evidence="2 3">Mfrc123</strain>
    </source>
</reference>
<feature type="compositionally biased region" description="Basic and acidic residues" evidence="1">
    <location>
        <begin position="141"/>
        <end position="151"/>
    </location>
</feature>
<feature type="compositionally biased region" description="Basic and acidic residues" evidence="1">
    <location>
        <begin position="219"/>
        <end position="229"/>
    </location>
</feature>
<name>A0A5M9JT75_MONFR</name>
<feature type="region of interest" description="Disordered" evidence="1">
    <location>
        <begin position="219"/>
        <end position="238"/>
    </location>
</feature>
<evidence type="ECO:0000313" key="3">
    <source>
        <dbReference type="Proteomes" id="UP000322873"/>
    </source>
</evidence>
<sequence length="265" mass="29397">MSFGRALKAPTTSIKAAQTPGPDKTLAPHSVKSMGPNLTEPFDSVPLHTPIKELKVEETCEELAIGTALPSADVMHSGTYSSSKQLHSNHQIGIALTTTQTISNYSNPKKCSHNVRIQEKGDNTVRDDSRPDDTSSWEISPAEKDSSRYKSQESAGAGHVDISTLVPDYAVSKRKTVTPERLEDGIQYQPLPRSSSTHNLVQELEIDACRPEHGRLIESRYGDGQEPRKPRNSRRYIPKHQDQHFSSAKYLFASSSCRIRLQSFN</sequence>